<comment type="caution">
    <text evidence="2">The sequence shown here is derived from an EMBL/GenBank/DDBJ whole genome shotgun (WGS) entry which is preliminary data.</text>
</comment>
<dbReference type="EMBL" id="ANIY01004846">
    <property type="protein sequence ID" value="ETP28315.1"/>
    <property type="molecule type" value="Genomic_DNA"/>
</dbReference>
<protein>
    <submittedName>
        <fullName evidence="2">Uncharacterized protein</fullName>
    </submittedName>
</protein>
<sequence length="72" mass="7949">AETTSGKQPRADTKKKLPAIPDKGCLKCGGSHWVSKCPNATEAEKKDLPKQFHKSKGKISDEVGMKRLREDK</sequence>
<dbReference type="OrthoDB" id="10388247at2759"/>
<dbReference type="Proteomes" id="UP000018948">
    <property type="component" value="Unassembled WGS sequence"/>
</dbReference>
<evidence type="ECO:0000313" key="3">
    <source>
        <dbReference type="Proteomes" id="UP000018948"/>
    </source>
</evidence>
<evidence type="ECO:0000313" key="2">
    <source>
        <dbReference type="EMBL" id="ETP28315.1"/>
    </source>
</evidence>
<dbReference type="AlphaFoldDB" id="W2XZP1"/>
<accession>W2XZP1</accession>
<proteinExistence type="predicted"/>
<feature type="region of interest" description="Disordered" evidence="1">
    <location>
        <begin position="48"/>
        <end position="72"/>
    </location>
</feature>
<evidence type="ECO:0000256" key="1">
    <source>
        <dbReference type="SAM" id="MobiDB-lite"/>
    </source>
</evidence>
<reference evidence="2 3" key="1">
    <citation type="submission" date="2013-11" db="EMBL/GenBank/DDBJ databases">
        <title>The Genome Sequence of Phytophthora parasitica P10297.</title>
        <authorList>
            <consortium name="The Broad Institute Genomics Platform"/>
            <person name="Russ C."/>
            <person name="Tyler B."/>
            <person name="Panabieres F."/>
            <person name="Shan W."/>
            <person name="Tripathy S."/>
            <person name="Grunwald N."/>
            <person name="Machado M."/>
            <person name="Johnson C.S."/>
            <person name="Walker B."/>
            <person name="Young S.K."/>
            <person name="Zeng Q."/>
            <person name="Gargeya S."/>
            <person name="Fitzgerald M."/>
            <person name="Haas B."/>
            <person name="Abouelleil A."/>
            <person name="Allen A.W."/>
            <person name="Alvarado L."/>
            <person name="Arachchi H.M."/>
            <person name="Berlin A.M."/>
            <person name="Chapman S.B."/>
            <person name="Gainer-Dewar J."/>
            <person name="Goldberg J."/>
            <person name="Griggs A."/>
            <person name="Gujja S."/>
            <person name="Hansen M."/>
            <person name="Howarth C."/>
            <person name="Imamovic A."/>
            <person name="Ireland A."/>
            <person name="Larimer J."/>
            <person name="McCowan C."/>
            <person name="Murphy C."/>
            <person name="Pearson M."/>
            <person name="Poon T.W."/>
            <person name="Priest M."/>
            <person name="Roberts A."/>
            <person name="Saif S."/>
            <person name="Shea T."/>
            <person name="Sisk P."/>
            <person name="Sykes S."/>
            <person name="Wortman J."/>
            <person name="Nusbaum C."/>
            <person name="Birren B."/>
        </authorList>
    </citation>
    <scope>NUCLEOTIDE SEQUENCE [LARGE SCALE GENOMIC DNA]</scope>
    <source>
        <strain evidence="2 3">P10297</strain>
    </source>
</reference>
<organism evidence="2 3">
    <name type="scientific">Phytophthora nicotianae P10297</name>
    <dbReference type="NCBI Taxonomy" id="1317064"/>
    <lineage>
        <taxon>Eukaryota</taxon>
        <taxon>Sar</taxon>
        <taxon>Stramenopiles</taxon>
        <taxon>Oomycota</taxon>
        <taxon>Peronosporomycetes</taxon>
        <taxon>Peronosporales</taxon>
        <taxon>Peronosporaceae</taxon>
        <taxon>Phytophthora</taxon>
    </lineage>
</organism>
<name>W2XZP1_PHYNI</name>
<feature type="non-terminal residue" evidence="2">
    <location>
        <position position="1"/>
    </location>
</feature>
<gene>
    <name evidence="2" type="ORF">F442_22392</name>
</gene>
<feature type="compositionally biased region" description="Basic and acidic residues" evidence="1">
    <location>
        <begin position="58"/>
        <end position="72"/>
    </location>
</feature>